<evidence type="ECO:0000259" key="7">
    <source>
        <dbReference type="PROSITE" id="PS51918"/>
    </source>
</evidence>
<dbReference type="AlphaFoldDB" id="A0A9Q0PYC1"/>
<comment type="pathway">
    <text evidence="6">Protein modification; protein lipoylation via endogenous pathway; protein N(6)-(lipoyl)lysine from octanoyl-[acyl-carrier-protein]: step 2/2.</text>
</comment>
<keyword evidence="3 6" id="KW-0479">Metal-binding</keyword>
<dbReference type="PROSITE" id="PS51918">
    <property type="entry name" value="RADICAL_SAM"/>
    <property type="match status" value="1"/>
</dbReference>
<dbReference type="OrthoDB" id="3231at2759"/>
<evidence type="ECO:0000256" key="1">
    <source>
        <dbReference type="ARBA" id="ARBA00022485"/>
    </source>
</evidence>
<dbReference type="Proteomes" id="UP001151529">
    <property type="component" value="Chromosome 19"/>
</dbReference>
<evidence type="ECO:0000256" key="4">
    <source>
        <dbReference type="ARBA" id="ARBA00023004"/>
    </source>
</evidence>
<keyword evidence="1 6" id="KW-0004">4Fe-4S</keyword>
<dbReference type="GO" id="GO:0046872">
    <property type="term" value="F:metal ion binding"/>
    <property type="evidence" value="ECO:0007669"/>
    <property type="project" value="UniProtKB-KW"/>
</dbReference>
<feature type="domain" description="Radical SAM core" evidence="7">
    <location>
        <begin position="1"/>
        <end position="142"/>
    </location>
</feature>
<comment type="caution">
    <text evidence="6">Lacks conserved residue(s) required for the propagation of feature annotation.</text>
</comment>
<dbReference type="InterPro" id="IPR058240">
    <property type="entry name" value="rSAM_sf"/>
</dbReference>
<proteinExistence type="inferred from homology"/>
<evidence type="ECO:0000256" key="6">
    <source>
        <dbReference type="HAMAP-Rule" id="MF_03123"/>
    </source>
</evidence>
<keyword evidence="2 6" id="KW-0949">S-adenosyl-L-methionine</keyword>
<dbReference type="InterPro" id="IPR013785">
    <property type="entry name" value="Aldolase_TIM"/>
</dbReference>
<sequence>MKELKPEIMVECLTSDFRGDLKAVDTLVHSGLDVFAHNVETVKRLQRIVRDPRAGYEQSLSVLKHAKISKKGMITKTSIMLGLGETDDEVKEAMADLRAIDVDILTFGQYLQPTPLHLTVKEYVSPEKFAYWKEYGESIGFRYVASGPLVRSSYRAGELFVKTMVNESAIEAAAIS</sequence>
<keyword evidence="5 6" id="KW-0411">Iron-sulfur</keyword>
<keyword evidence="9" id="KW-1185">Reference proteome</keyword>
<accession>A0A9Q0PYC1</accession>
<dbReference type="GO" id="GO:0009249">
    <property type="term" value="P:protein lipoylation"/>
    <property type="evidence" value="ECO:0007669"/>
    <property type="project" value="UniProtKB-UniRule"/>
</dbReference>
<dbReference type="GO" id="GO:0005739">
    <property type="term" value="C:mitochondrion"/>
    <property type="evidence" value="ECO:0007669"/>
    <property type="project" value="UniProtKB-SubCell"/>
</dbReference>
<keyword evidence="6" id="KW-0496">Mitochondrion</keyword>
<evidence type="ECO:0000313" key="9">
    <source>
        <dbReference type="Proteomes" id="UP001151529"/>
    </source>
</evidence>
<comment type="catalytic activity">
    <reaction evidence="6">
        <text>[[Fe-S] cluster scaffold protein carrying a second [4Fe-4S](2+) cluster] + N(6)-octanoyl-L-lysyl-[protein] + 2 oxidized [2Fe-2S]-[ferredoxin] + 2 S-adenosyl-L-methionine + 4 H(+) = [[Fe-S] cluster scaffold protein] + N(6)-[(R)-dihydrolipoyl]-L-lysyl-[protein] + 4 Fe(3+) + 2 hydrogen sulfide + 2 5'-deoxyadenosine + 2 L-methionine + 2 reduced [2Fe-2S]-[ferredoxin]</text>
        <dbReference type="Rhea" id="RHEA:16585"/>
        <dbReference type="Rhea" id="RHEA-COMP:9928"/>
        <dbReference type="Rhea" id="RHEA-COMP:10000"/>
        <dbReference type="Rhea" id="RHEA-COMP:10001"/>
        <dbReference type="Rhea" id="RHEA-COMP:10475"/>
        <dbReference type="Rhea" id="RHEA-COMP:14568"/>
        <dbReference type="Rhea" id="RHEA-COMP:14569"/>
        <dbReference type="ChEBI" id="CHEBI:15378"/>
        <dbReference type="ChEBI" id="CHEBI:17319"/>
        <dbReference type="ChEBI" id="CHEBI:29034"/>
        <dbReference type="ChEBI" id="CHEBI:29919"/>
        <dbReference type="ChEBI" id="CHEBI:33722"/>
        <dbReference type="ChEBI" id="CHEBI:33737"/>
        <dbReference type="ChEBI" id="CHEBI:33738"/>
        <dbReference type="ChEBI" id="CHEBI:57844"/>
        <dbReference type="ChEBI" id="CHEBI:59789"/>
        <dbReference type="ChEBI" id="CHEBI:78809"/>
        <dbReference type="ChEBI" id="CHEBI:83100"/>
        <dbReference type="EC" id="2.8.1.8"/>
    </reaction>
</comment>
<evidence type="ECO:0000256" key="3">
    <source>
        <dbReference type="ARBA" id="ARBA00022723"/>
    </source>
</evidence>
<reference evidence="8" key="1">
    <citation type="submission" date="2022-11" db="EMBL/GenBank/DDBJ databases">
        <authorList>
            <person name="Hyden B.L."/>
            <person name="Feng K."/>
            <person name="Yates T."/>
            <person name="Jawdy S."/>
            <person name="Smart L.B."/>
            <person name="Muchero W."/>
        </authorList>
    </citation>
    <scope>NUCLEOTIDE SEQUENCE</scope>
    <source>
        <tissue evidence="8">Shoot tip</tissue>
    </source>
</reference>
<dbReference type="GO" id="GO:0016992">
    <property type="term" value="F:lipoate synthase activity"/>
    <property type="evidence" value="ECO:0007669"/>
    <property type="project" value="UniProtKB-UniRule"/>
</dbReference>
<reference evidence="8" key="2">
    <citation type="journal article" date="2023" name="Int. J. Mol. Sci.">
        <title>De Novo Assembly and Annotation of 11 Diverse Shrub Willow (Salix) Genomes Reveals Novel Gene Organization in Sex-Linked Regions.</title>
        <authorList>
            <person name="Hyden B."/>
            <person name="Feng K."/>
            <person name="Yates T.B."/>
            <person name="Jawdy S."/>
            <person name="Cereghino C."/>
            <person name="Smart L.B."/>
            <person name="Muchero W."/>
        </authorList>
    </citation>
    <scope>NUCLEOTIDE SEQUENCE [LARGE SCALE GENOMIC DNA]</scope>
    <source>
        <tissue evidence="8">Shoot tip</tissue>
    </source>
</reference>
<dbReference type="Gene3D" id="3.20.20.70">
    <property type="entry name" value="Aldolase class I"/>
    <property type="match status" value="1"/>
</dbReference>
<protein>
    <recommendedName>
        <fullName evidence="6">Lipoyl synthase, mitochondrial</fullName>
        <ecNumber evidence="6">2.8.1.8</ecNumber>
    </recommendedName>
    <alternativeName>
        <fullName evidence="6">Lipoate synthase</fullName>
        <shortName evidence="6">LS</shortName>
        <shortName evidence="6">Lip-syn</shortName>
    </alternativeName>
    <alternativeName>
        <fullName evidence="6">Lipoic acid synthase</fullName>
    </alternativeName>
</protein>
<comment type="subcellular location">
    <subcellularLocation>
        <location evidence="6">Mitochondrion</location>
    </subcellularLocation>
</comment>
<dbReference type="EMBL" id="JAPFFL010000010">
    <property type="protein sequence ID" value="KAJ6696686.1"/>
    <property type="molecule type" value="Genomic_DNA"/>
</dbReference>
<dbReference type="HAMAP" id="MF_00206">
    <property type="entry name" value="Lipoyl_synth"/>
    <property type="match status" value="1"/>
</dbReference>
<evidence type="ECO:0000256" key="2">
    <source>
        <dbReference type="ARBA" id="ARBA00022691"/>
    </source>
</evidence>
<evidence type="ECO:0000256" key="5">
    <source>
        <dbReference type="ARBA" id="ARBA00023014"/>
    </source>
</evidence>
<comment type="cofactor">
    <cofactor evidence="6">
        <name>[4Fe-4S] cluster</name>
        <dbReference type="ChEBI" id="CHEBI:49883"/>
    </cofactor>
    <text evidence="6">Binds 2 [4Fe-4S] clusters per subunit. One cluster is coordinated with 3 cysteines and an exchangeable S-adenosyl-L-methionine.</text>
</comment>
<dbReference type="PANTHER" id="PTHR10949:SF38">
    <property type="entry name" value="LIPOYL SYNTHASE, CHLOROPLASTIC"/>
    <property type="match status" value="1"/>
</dbReference>
<comment type="caution">
    <text evidence="8">The sequence shown here is derived from an EMBL/GenBank/DDBJ whole genome shotgun (WGS) entry which is preliminary data.</text>
</comment>
<organism evidence="8 9">
    <name type="scientific">Salix viminalis</name>
    <name type="common">Common osier</name>
    <name type="synonym">Basket willow</name>
    <dbReference type="NCBI Taxonomy" id="40686"/>
    <lineage>
        <taxon>Eukaryota</taxon>
        <taxon>Viridiplantae</taxon>
        <taxon>Streptophyta</taxon>
        <taxon>Embryophyta</taxon>
        <taxon>Tracheophyta</taxon>
        <taxon>Spermatophyta</taxon>
        <taxon>Magnoliopsida</taxon>
        <taxon>eudicotyledons</taxon>
        <taxon>Gunneridae</taxon>
        <taxon>Pentapetalae</taxon>
        <taxon>rosids</taxon>
        <taxon>fabids</taxon>
        <taxon>Malpighiales</taxon>
        <taxon>Salicaceae</taxon>
        <taxon>Saliceae</taxon>
        <taxon>Salix</taxon>
    </lineage>
</organism>
<keyword evidence="4 6" id="KW-0408">Iron</keyword>
<dbReference type="NCBIfam" id="NF004019">
    <property type="entry name" value="PRK05481.1"/>
    <property type="match status" value="1"/>
</dbReference>
<dbReference type="InterPro" id="IPR007197">
    <property type="entry name" value="rSAM"/>
</dbReference>
<dbReference type="PANTHER" id="PTHR10949">
    <property type="entry name" value="LIPOYL SYNTHASE"/>
    <property type="match status" value="1"/>
</dbReference>
<evidence type="ECO:0000313" key="8">
    <source>
        <dbReference type="EMBL" id="KAJ6696686.1"/>
    </source>
</evidence>
<comment type="function">
    <text evidence="6">Catalyzes the radical-mediated insertion of two sulfur atoms into the C-6 and C-8 positions of the octanoyl moiety bound to the lipoyl domains of lipoate-dependent enzymes, thereby converting the octanoylated domains into lipoylated derivatives.</text>
</comment>
<dbReference type="GO" id="GO:0051539">
    <property type="term" value="F:4 iron, 4 sulfur cluster binding"/>
    <property type="evidence" value="ECO:0007669"/>
    <property type="project" value="UniProtKB-UniRule"/>
</dbReference>
<feature type="binding site" evidence="6">
    <location>
        <position position="153"/>
    </location>
    <ligand>
        <name>[4Fe-4S] cluster</name>
        <dbReference type="ChEBI" id="CHEBI:49883"/>
        <label>1</label>
    </ligand>
</feature>
<dbReference type="InterPro" id="IPR003698">
    <property type="entry name" value="Lipoyl_synth"/>
</dbReference>
<dbReference type="Pfam" id="PF04055">
    <property type="entry name" value="Radical_SAM"/>
    <property type="match status" value="1"/>
</dbReference>
<comment type="similarity">
    <text evidence="6">Belongs to the radical SAM superfamily. Lipoyl synthase family.</text>
</comment>
<gene>
    <name evidence="8" type="ORF">OIU85_003075</name>
</gene>
<dbReference type="SUPFAM" id="SSF102114">
    <property type="entry name" value="Radical SAM enzymes"/>
    <property type="match status" value="1"/>
</dbReference>
<keyword evidence="6" id="KW-0808">Transferase</keyword>
<dbReference type="EC" id="2.8.1.8" evidence="6"/>
<name>A0A9Q0PYC1_SALVM</name>